<dbReference type="InterPro" id="IPR019734">
    <property type="entry name" value="TPR_rpt"/>
</dbReference>
<evidence type="ECO:0000256" key="1">
    <source>
        <dbReference type="PROSITE-ProRule" id="PRU00339"/>
    </source>
</evidence>
<evidence type="ECO:0000313" key="5">
    <source>
        <dbReference type="Proteomes" id="UP001408356"/>
    </source>
</evidence>
<comment type="caution">
    <text evidence="4">The sequence shown here is derived from an EMBL/GenBank/DDBJ whole genome shotgun (WGS) entry which is preliminary data.</text>
</comment>
<evidence type="ECO:0000313" key="4">
    <source>
        <dbReference type="EMBL" id="KAK9417212.1"/>
    </source>
</evidence>
<evidence type="ECO:0000256" key="2">
    <source>
        <dbReference type="SAM" id="Coils"/>
    </source>
</evidence>
<feature type="region of interest" description="Disordered" evidence="3">
    <location>
        <begin position="1"/>
        <end position="27"/>
    </location>
</feature>
<dbReference type="Pfam" id="PF13424">
    <property type="entry name" value="TPR_12"/>
    <property type="match status" value="1"/>
</dbReference>
<dbReference type="PROSITE" id="PS50005">
    <property type="entry name" value="TPR"/>
    <property type="match status" value="1"/>
</dbReference>
<organism evidence="4 5">
    <name type="scientific">Seiridium unicorne</name>
    <dbReference type="NCBI Taxonomy" id="138068"/>
    <lineage>
        <taxon>Eukaryota</taxon>
        <taxon>Fungi</taxon>
        <taxon>Dikarya</taxon>
        <taxon>Ascomycota</taxon>
        <taxon>Pezizomycotina</taxon>
        <taxon>Sordariomycetes</taxon>
        <taxon>Xylariomycetidae</taxon>
        <taxon>Amphisphaeriales</taxon>
        <taxon>Sporocadaceae</taxon>
        <taxon>Seiridium</taxon>
    </lineage>
</organism>
<dbReference type="Proteomes" id="UP001408356">
    <property type="component" value="Unassembled WGS sequence"/>
</dbReference>
<dbReference type="EMBL" id="JARVKF010000400">
    <property type="protein sequence ID" value="KAK9417212.1"/>
    <property type="molecule type" value="Genomic_DNA"/>
</dbReference>
<keyword evidence="2" id="KW-0175">Coiled coil</keyword>
<gene>
    <name evidence="4" type="ORF">SUNI508_09016</name>
</gene>
<proteinExistence type="predicted"/>
<keyword evidence="5" id="KW-1185">Reference proteome</keyword>
<sequence length="391" mass="43773">MGKTRPDKKNKKKGGISRAAENNSNSENAKSISPLYLVSVAEELVQGGHPADALTICKQALDASQPSSDGALASLNLLGQINLELGDFDSARSYFLRAVAMDQDGSRSEEVGGGPEKFLCLAQLSEEGGMDSVRWFEKGASTLKTQIQKLEEETQRRRTDEQEMALDELRRKNAMCLCAVAEIYMTDLSWEADAEQRCEALVTEATMTAPDSAESWQTLANVRISQTRIDDAKAALLRSMEIWRDLPTDDPNVPDFPSRVSLARLLMEVEMEQEALEVLERLVGEDDHSVEVWYLGGWALYVMGDKQKGEKTGEEDEWKMSWISSRTWLNQCLTLFKDQEYEDDRLGEHANELLAGIAKELGEPVPGEEDEDEEEGDWEDDDADEDDEMED</sequence>
<keyword evidence="1" id="KW-0802">TPR repeat</keyword>
<dbReference type="InterPro" id="IPR011990">
    <property type="entry name" value="TPR-like_helical_dom_sf"/>
</dbReference>
<dbReference type="SUPFAM" id="SSF48452">
    <property type="entry name" value="TPR-like"/>
    <property type="match status" value="1"/>
</dbReference>
<dbReference type="CDD" id="cd24142">
    <property type="entry name" value="ACL4-like"/>
    <property type="match status" value="1"/>
</dbReference>
<feature type="repeat" description="TPR" evidence="1">
    <location>
        <begin position="72"/>
        <end position="105"/>
    </location>
</feature>
<accession>A0ABR2URF0</accession>
<reference evidence="4 5" key="1">
    <citation type="journal article" date="2024" name="J. Plant Pathol.">
        <title>Sequence and assembly of the genome of Seiridium unicorne, isolate CBS 538.82, causal agent of cypress canker disease.</title>
        <authorList>
            <person name="Scali E."/>
            <person name="Rocca G.D."/>
            <person name="Danti R."/>
            <person name="Garbelotto M."/>
            <person name="Barberini S."/>
            <person name="Baroncelli R."/>
            <person name="Emiliani G."/>
        </authorList>
    </citation>
    <scope>NUCLEOTIDE SEQUENCE [LARGE SCALE GENOMIC DNA]</scope>
    <source>
        <strain evidence="4 5">BM-138-508</strain>
    </source>
</reference>
<name>A0ABR2URF0_9PEZI</name>
<feature type="coiled-coil region" evidence="2">
    <location>
        <begin position="143"/>
        <end position="172"/>
    </location>
</feature>
<evidence type="ECO:0000256" key="3">
    <source>
        <dbReference type="SAM" id="MobiDB-lite"/>
    </source>
</evidence>
<feature type="region of interest" description="Disordered" evidence="3">
    <location>
        <begin position="358"/>
        <end position="391"/>
    </location>
</feature>
<feature type="compositionally biased region" description="Acidic residues" evidence="3">
    <location>
        <begin position="366"/>
        <end position="391"/>
    </location>
</feature>
<dbReference type="Gene3D" id="1.25.40.10">
    <property type="entry name" value="Tetratricopeptide repeat domain"/>
    <property type="match status" value="2"/>
</dbReference>
<protein>
    <submittedName>
        <fullName evidence="4">Uncharacterized protein</fullName>
    </submittedName>
</protein>
<dbReference type="SMART" id="SM00028">
    <property type="entry name" value="TPR"/>
    <property type="match status" value="3"/>
</dbReference>